<feature type="region of interest" description="Disordered" evidence="1">
    <location>
        <begin position="1"/>
        <end position="36"/>
    </location>
</feature>
<name>C6LNS7_GIAIB</name>
<gene>
    <name evidence="2" type="ORF">GL50581_383</name>
</gene>
<reference evidence="2 3" key="1">
    <citation type="journal article" date="2009" name="PLoS Pathog.">
        <title>Draft genome sequencing of giardia intestinalis assemblage B isolate GS: is human giardiasis caused by two different species?</title>
        <authorList>
            <person name="Franzen O."/>
            <person name="Jerlstrom-Hultqvist J."/>
            <person name="Castro E."/>
            <person name="Sherwood E."/>
            <person name="Ankarklev J."/>
            <person name="Reiner D.S."/>
            <person name="Palm D."/>
            <person name="Andersson J.O."/>
            <person name="Andersson B."/>
            <person name="Svard S.G."/>
        </authorList>
    </citation>
    <scope>NUCLEOTIDE SEQUENCE [LARGE SCALE GENOMIC DNA]</scope>
    <source>
        <strain evidence="3">ATCC 50581 / GS clone H7</strain>
    </source>
</reference>
<evidence type="ECO:0000256" key="1">
    <source>
        <dbReference type="SAM" id="MobiDB-lite"/>
    </source>
</evidence>
<dbReference type="OrthoDB" id="10253510at2759"/>
<dbReference type="AlphaFoldDB" id="C6LNS7"/>
<accession>C6LNS7</accession>
<protein>
    <submittedName>
        <fullName evidence="2">C4 group specific protein</fullName>
    </submittedName>
</protein>
<comment type="caution">
    <text evidence="2">The sequence shown here is derived from an EMBL/GenBank/DDBJ whole genome shotgun (WGS) entry which is preliminary data.</text>
</comment>
<dbReference type="OMA" id="GHDEREC"/>
<sequence length="198" mass="22299">MFNPRHPGGEFFGRKHHRRHAPDGRSSSSSSSSSECELGYDERRCCRQEPDAHCCDREHRKFWKHPPEFPHFGKCKGRHALPFPRMEHWPGPKHCPFLSEKDMKDLPVTVHHGCMPIVAHGVVMFHIVSETKPSITISNTGAIKVEANGIQLLSASLKEKYPVDKVVASYANKIATIRIPCDAAFSESPVDIPITIQK</sequence>
<evidence type="ECO:0000313" key="3">
    <source>
        <dbReference type="Proteomes" id="UP000002488"/>
    </source>
</evidence>
<dbReference type="VEuPathDB" id="GiardiaDB:GL50581_383"/>
<proteinExistence type="predicted"/>
<evidence type="ECO:0000313" key="2">
    <source>
        <dbReference type="EMBL" id="EET02343.1"/>
    </source>
</evidence>
<dbReference type="InterPro" id="IPR035226">
    <property type="entry name" value="DUF5450"/>
</dbReference>
<dbReference type="Proteomes" id="UP000002488">
    <property type="component" value="Unassembled WGS sequence"/>
</dbReference>
<organism evidence="2 3">
    <name type="scientific">Giardia intestinalis (strain ATCC 50581 / GS clone H7)</name>
    <name type="common">Giardia lamblia</name>
    <dbReference type="NCBI Taxonomy" id="598745"/>
    <lineage>
        <taxon>Eukaryota</taxon>
        <taxon>Metamonada</taxon>
        <taxon>Diplomonadida</taxon>
        <taxon>Hexamitidae</taxon>
        <taxon>Giardiinae</taxon>
        <taxon>Giardia</taxon>
    </lineage>
</organism>
<dbReference type="EMBL" id="ACGJ01000532">
    <property type="protein sequence ID" value="EET02343.1"/>
    <property type="molecule type" value="Genomic_DNA"/>
</dbReference>
<dbReference type="Pfam" id="PF17529">
    <property type="entry name" value="DUF5450"/>
    <property type="match status" value="1"/>
</dbReference>